<reference evidence="2 3" key="1">
    <citation type="journal article" date="2013" name="Nature">
        <title>The genomes of four tapeworm species reveal adaptations to parasitism.</title>
        <authorList>
            <person name="Tsai I.J."/>
            <person name="Zarowiecki M."/>
            <person name="Holroyd N."/>
            <person name="Garciarrubio A."/>
            <person name="Sanchez-Flores A."/>
            <person name="Brooks K.L."/>
            <person name="Tracey A."/>
            <person name="Bobes R.J."/>
            <person name="Fragoso G."/>
            <person name="Sciutto E."/>
            <person name="Aslett M."/>
            <person name="Beasley H."/>
            <person name="Bennett H.M."/>
            <person name="Cai J."/>
            <person name="Camicia F."/>
            <person name="Clark R."/>
            <person name="Cucher M."/>
            <person name="De Silva N."/>
            <person name="Day T.A."/>
            <person name="Deplazes P."/>
            <person name="Estrada K."/>
            <person name="Fernandez C."/>
            <person name="Holland P.W."/>
            <person name="Hou J."/>
            <person name="Hu S."/>
            <person name="Huckvale T."/>
            <person name="Hung S.S."/>
            <person name="Kamenetzky L."/>
            <person name="Keane J.A."/>
            <person name="Kiss F."/>
            <person name="Koziol U."/>
            <person name="Lambert O."/>
            <person name="Liu K."/>
            <person name="Luo X."/>
            <person name="Luo Y."/>
            <person name="Macchiaroli N."/>
            <person name="Nichol S."/>
            <person name="Paps J."/>
            <person name="Parkinson J."/>
            <person name="Pouchkina-Stantcheva N."/>
            <person name="Riddiford N."/>
            <person name="Rosenzvit M."/>
            <person name="Salinas G."/>
            <person name="Wasmuth J.D."/>
            <person name="Zamanian M."/>
            <person name="Zheng Y."/>
            <person name="Cai X."/>
            <person name="Soberon X."/>
            <person name="Olson P.D."/>
            <person name="Laclette J.P."/>
            <person name="Brehm K."/>
            <person name="Berriman M."/>
            <person name="Garciarrubio A."/>
            <person name="Bobes R.J."/>
            <person name="Fragoso G."/>
            <person name="Sanchez-Flores A."/>
            <person name="Estrada K."/>
            <person name="Cevallos M.A."/>
            <person name="Morett E."/>
            <person name="Gonzalez V."/>
            <person name="Portillo T."/>
            <person name="Ochoa-Leyva A."/>
            <person name="Jose M.V."/>
            <person name="Sciutto E."/>
            <person name="Landa A."/>
            <person name="Jimenez L."/>
            <person name="Valdes V."/>
            <person name="Carrero J.C."/>
            <person name="Larralde C."/>
            <person name="Morales-Montor J."/>
            <person name="Limon-Lason J."/>
            <person name="Soberon X."/>
            <person name="Laclette J.P."/>
        </authorList>
    </citation>
    <scope>NUCLEOTIDE SEQUENCE [LARGE SCALE GENOMIC DNA]</scope>
</reference>
<evidence type="ECO:0000313" key="2">
    <source>
        <dbReference type="EMBL" id="CDS16463.1"/>
    </source>
</evidence>
<keyword evidence="1" id="KW-1133">Transmembrane helix</keyword>
<protein>
    <submittedName>
        <fullName evidence="2 4">Uncharacterized protein</fullName>
    </submittedName>
</protein>
<dbReference type="WBParaSite" id="EgrG_000888700">
    <property type="protein sequence ID" value="EgrG_000888700"/>
    <property type="gene ID" value="EgrG_000888700"/>
</dbReference>
<evidence type="ECO:0000313" key="3">
    <source>
        <dbReference type="Proteomes" id="UP000492820"/>
    </source>
</evidence>
<organism evidence="2">
    <name type="scientific">Echinococcus granulosus</name>
    <name type="common">Hydatid tapeworm</name>
    <dbReference type="NCBI Taxonomy" id="6210"/>
    <lineage>
        <taxon>Eukaryota</taxon>
        <taxon>Metazoa</taxon>
        <taxon>Spiralia</taxon>
        <taxon>Lophotrochozoa</taxon>
        <taxon>Platyhelminthes</taxon>
        <taxon>Cestoda</taxon>
        <taxon>Eucestoda</taxon>
        <taxon>Cyclophyllidea</taxon>
        <taxon>Taeniidae</taxon>
        <taxon>Echinococcus</taxon>
        <taxon>Echinococcus granulosus group</taxon>
    </lineage>
</organism>
<accession>A0A068W8W7</accession>
<reference evidence="2" key="2">
    <citation type="submission" date="2014-06" db="EMBL/GenBank/DDBJ databases">
        <authorList>
            <person name="Aslett M."/>
        </authorList>
    </citation>
    <scope>NUCLEOTIDE SEQUENCE</scope>
</reference>
<dbReference type="AlphaFoldDB" id="A0A068W8W7"/>
<dbReference type="Proteomes" id="UP000492820">
    <property type="component" value="Unassembled WGS sequence"/>
</dbReference>
<dbReference type="EMBL" id="LK028576">
    <property type="protein sequence ID" value="CDS16463.1"/>
    <property type="molecule type" value="Genomic_DNA"/>
</dbReference>
<name>A0A068W8W7_ECHGR</name>
<keyword evidence="1" id="KW-0472">Membrane</keyword>
<evidence type="ECO:0000313" key="4">
    <source>
        <dbReference type="WBParaSite" id="EgrG_000888700"/>
    </source>
</evidence>
<proteinExistence type="predicted"/>
<gene>
    <name evidence="2" type="ORF">EgrG_000888700</name>
</gene>
<feature type="transmembrane region" description="Helical" evidence="1">
    <location>
        <begin position="6"/>
        <end position="24"/>
    </location>
</feature>
<sequence length="48" mass="5253">MIVSTSSNVFVVAVVEATAMVVMVKIQQITSCKLVIYSNYRASILVFV</sequence>
<keyword evidence="1" id="KW-0812">Transmembrane</keyword>
<reference evidence="4" key="3">
    <citation type="submission" date="2020-10" db="UniProtKB">
        <authorList>
            <consortium name="WormBaseParasite"/>
        </authorList>
    </citation>
    <scope>IDENTIFICATION</scope>
</reference>
<evidence type="ECO:0000256" key="1">
    <source>
        <dbReference type="SAM" id="Phobius"/>
    </source>
</evidence>